<keyword evidence="2 4" id="KW-0371">Homeobox</keyword>
<dbReference type="Proteomes" id="UP001209878">
    <property type="component" value="Unassembled WGS sequence"/>
</dbReference>
<feature type="DNA-binding region" description="Homeobox" evidence="4">
    <location>
        <begin position="126"/>
        <end position="185"/>
    </location>
</feature>
<dbReference type="PROSITE" id="PS00027">
    <property type="entry name" value="HOMEOBOX_1"/>
    <property type="match status" value="1"/>
</dbReference>
<dbReference type="EMBL" id="JAODUO010000952">
    <property type="protein sequence ID" value="KAK2172534.1"/>
    <property type="molecule type" value="Genomic_DNA"/>
</dbReference>
<accession>A0AAD9KJ54</accession>
<organism evidence="7 8">
    <name type="scientific">Ridgeia piscesae</name>
    <name type="common">Tubeworm</name>
    <dbReference type="NCBI Taxonomy" id="27915"/>
    <lineage>
        <taxon>Eukaryota</taxon>
        <taxon>Metazoa</taxon>
        <taxon>Spiralia</taxon>
        <taxon>Lophotrochozoa</taxon>
        <taxon>Annelida</taxon>
        <taxon>Polychaeta</taxon>
        <taxon>Sedentaria</taxon>
        <taxon>Canalipalpata</taxon>
        <taxon>Sabellida</taxon>
        <taxon>Siboglinidae</taxon>
        <taxon>Ridgeia</taxon>
    </lineage>
</organism>
<dbReference type="GO" id="GO:0005634">
    <property type="term" value="C:nucleus"/>
    <property type="evidence" value="ECO:0007669"/>
    <property type="project" value="UniProtKB-SubCell"/>
</dbReference>
<dbReference type="PRINTS" id="PR00024">
    <property type="entry name" value="HOMEOBOX"/>
</dbReference>
<dbReference type="InterPro" id="IPR001356">
    <property type="entry name" value="HD"/>
</dbReference>
<comment type="subcellular location">
    <subcellularLocation>
        <location evidence="4 5">Nucleus</location>
    </subcellularLocation>
</comment>
<dbReference type="InterPro" id="IPR009057">
    <property type="entry name" value="Homeodomain-like_sf"/>
</dbReference>
<dbReference type="GO" id="GO:0000981">
    <property type="term" value="F:DNA-binding transcription factor activity, RNA polymerase II-specific"/>
    <property type="evidence" value="ECO:0007669"/>
    <property type="project" value="InterPro"/>
</dbReference>
<keyword evidence="1 4" id="KW-0238">DNA-binding</keyword>
<dbReference type="GO" id="GO:0000978">
    <property type="term" value="F:RNA polymerase II cis-regulatory region sequence-specific DNA binding"/>
    <property type="evidence" value="ECO:0007669"/>
    <property type="project" value="TreeGrafter"/>
</dbReference>
<evidence type="ECO:0000259" key="6">
    <source>
        <dbReference type="PROSITE" id="PS50071"/>
    </source>
</evidence>
<evidence type="ECO:0000256" key="4">
    <source>
        <dbReference type="PROSITE-ProRule" id="PRU00108"/>
    </source>
</evidence>
<evidence type="ECO:0000256" key="3">
    <source>
        <dbReference type="ARBA" id="ARBA00023242"/>
    </source>
</evidence>
<gene>
    <name evidence="7" type="ORF">NP493_952g01023</name>
</gene>
<dbReference type="Pfam" id="PF00046">
    <property type="entry name" value="Homeodomain"/>
    <property type="match status" value="1"/>
</dbReference>
<evidence type="ECO:0000313" key="8">
    <source>
        <dbReference type="Proteomes" id="UP001209878"/>
    </source>
</evidence>
<comment type="caution">
    <text evidence="7">The sequence shown here is derived from an EMBL/GenBank/DDBJ whole genome shotgun (WGS) entry which is preliminary data.</text>
</comment>
<dbReference type="PANTHER" id="PTHR45664:SF20">
    <property type="entry name" value="AGAP001560-PA"/>
    <property type="match status" value="1"/>
</dbReference>
<dbReference type="InterPro" id="IPR017970">
    <property type="entry name" value="Homeobox_CS"/>
</dbReference>
<evidence type="ECO:0000256" key="5">
    <source>
        <dbReference type="RuleBase" id="RU000682"/>
    </source>
</evidence>
<proteinExistence type="predicted"/>
<dbReference type="SUPFAM" id="SSF46689">
    <property type="entry name" value="Homeodomain-like"/>
    <property type="match status" value="1"/>
</dbReference>
<reference evidence="7" key="1">
    <citation type="journal article" date="2023" name="Mol. Biol. Evol.">
        <title>Third-Generation Sequencing Reveals the Adaptive Role of the Epigenome in Three Deep-Sea Polychaetes.</title>
        <authorList>
            <person name="Perez M."/>
            <person name="Aroh O."/>
            <person name="Sun Y."/>
            <person name="Lan Y."/>
            <person name="Juniper S.K."/>
            <person name="Young C.R."/>
            <person name="Angers B."/>
            <person name="Qian P.Y."/>
        </authorList>
    </citation>
    <scope>NUCLEOTIDE SEQUENCE</scope>
    <source>
        <strain evidence="7">R07B-5</strain>
    </source>
</reference>
<feature type="domain" description="Homeobox" evidence="6">
    <location>
        <begin position="124"/>
        <end position="184"/>
    </location>
</feature>
<sequence length="260" mass="29371">MQRKPLSLPRAYNPHLVNPVVCCPVCVGPPPFPVVLPSFPTPILPAPVTTSRVGHDSMRLLPSLRQPVMLTRMAPMPRHVPMTATFGQPLLTVPDPQSPRTSYSGSDASNFQLSPEVNDHISSSSSKRMRTAFTSRQLLQLERQFAANKYLSRLRRIEIANYLHLSEKQVKIWFQNRRVKNKKETAMERRDLCTCARGCAVKHAQTAHEHEDSCREDASASDKSDRLNCDCKAELESCTNESFKEQDISKGTRHHDMTHT</sequence>
<protein>
    <recommendedName>
        <fullName evidence="6">Homeobox domain-containing protein</fullName>
    </recommendedName>
</protein>
<evidence type="ECO:0000256" key="1">
    <source>
        <dbReference type="ARBA" id="ARBA00023125"/>
    </source>
</evidence>
<dbReference type="PANTHER" id="PTHR45664">
    <property type="entry name" value="PROTEIN ZERKNUELLT 1-RELATED"/>
    <property type="match status" value="1"/>
</dbReference>
<dbReference type="AlphaFoldDB" id="A0AAD9KJ54"/>
<dbReference type="CDD" id="cd00086">
    <property type="entry name" value="homeodomain"/>
    <property type="match status" value="1"/>
</dbReference>
<keyword evidence="8" id="KW-1185">Reference proteome</keyword>
<dbReference type="SMART" id="SM00389">
    <property type="entry name" value="HOX"/>
    <property type="match status" value="1"/>
</dbReference>
<dbReference type="PROSITE" id="PS50071">
    <property type="entry name" value="HOMEOBOX_2"/>
    <property type="match status" value="1"/>
</dbReference>
<dbReference type="Gene3D" id="1.10.10.60">
    <property type="entry name" value="Homeodomain-like"/>
    <property type="match status" value="1"/>
</dbReference>
<name>A0AAD9KJ54_RIDPI</name>
<evidence type="ECO:0000256" key="2">
    <source>
        <dbReference type="ARBA" id="ARBA00023155"/>
    </source>
</evidence>
<dbReference type="InterPro" id="IPR020479">
    <property type="entry name" value="HD_metazoa"/>
</dbReference>
<keyword evidence="3 4" id="KW-0539">Nucleus</keyword>
<evidence type="ECO:0000313" key="7">
    <source>
        <dbReference type="EMBL" id="KAK2172534.1"/>
    </source>
</evidence>